<dbReference type="OMA" id="HIACTLE"/>
<keyword evidence="1" id="KW-0645">Protease</keyword>
<keyword evidence="2" id="KW-0805">Transcription regulation</keyword>
<keyword evidence="1" id="KW-0064">Aspartyl protease</keyword>
<evidence type="ECO:0000256" key="5">
    <source>
        <dbReference type="ARBA" id="ARBA00023242"/>
    </source>
</evidence>
<dbReference type="SUPFAM" id="SSF53098">
    <property type="entry name" value="Ribonuclease H-like"/>
    <property type="match status" value="1"/>
</dbReference>
<dbReference type="FunFam" id="2.170.150.80:FF:000006">
    <property type="entry name" value="NAC domain-containing protein 100-like"/>
    <property type="match status" value="1"/>
</dbReference>
<dbReference type="InterPro" id="IPR043502">
    <property type="entry name" value="DNA/RNA_pol_sf"/>
</dbReference>
<dbReference type="AlphaFoldDB" id="A0A1R3I9P8"/>
<keyword evidence="5" id="KW-0539">Nucleus</keyword>
<dbReference type="SUPFAM" id="SSF56672">
    <property type="entry name" value="DNA/RNA polymerases"/>
    <property type="match status" value="1"/>
</dbReference>
<keyword evidence="1" id="KW-0378">Hydrolase</keyword>
<protein>
    <submittedName>
        <fullName evidence="7">No apical meristem (NAM) protein</fullName>
    </submittedName>
</protein>
<dbReference type="GO" id="GO:0004190">
    <property type="term" value="F:aspartic-type endopeptidase activity"/>
    <property type="evidence" value="ECO:0007669"/>
    <property type="project" value="UniProtKB-KW"/>
</dbReference>
<dbReference type="Pfam" id="PF02365">
    <property type="entry name" value="NAM"/>
    <property type="match status" value="1"/>
</dbReference>
<dbReference type="InterPro" id="IPR036093">
    <property type="entry name" value="NAC_dom_sf"/>
</dbReference>
<organism evidence="7 8">
    <name type="scientific">Corchorus capsularis</name>
    <name type="common">Jute</name>
    <dbReference type="NCBI Taxonomy" id="210143"/>
    <lineage>
        <taxon>Eukaryota</taxon>
        <taxon>Viridiplantae</taxon>
        <taxon>Streptophyta</taxon>
        <taxon>Embryophyta</taxon>
        <taxon>Tracheophyta</taxon>
        <taxon>Spermatophyta</taxon>
        <taxon>Magnoliopsida</taxon>
        <taxon>eudicotyledons</taxon>
        <taxon>Gunneridae</taxon>
        <taxon>Pentapetalae</taxon>
        <taxon>rosids</taxon>
        <taxon>malvids</taxon>
        <taxon>Malvales</taxon>
        <taxon>Malvaceae</taxon>
        <taxon>Grewioideae</taxon>
        <taxon>Apeibeae</taxon>
        <taxon>Corchorus</taxon>
    </lineage>
</organism>
<dbReference type="InterPro" id="IPR013103">
    <property type="entry name" value="RVT_2"/>
</dbReference>
<dbReference type="Pfam" id="PF07727">
    <property type="entry name" value="RVT_2"/>
    <property type="match status" value="1"/>
</dbReference>
<dbReference type="GO" id="GO:0000976">
    <property type="term" value="F:transcription cis-regulatory region binding"/>
    <property type="evidence" value="ECO:0007669"/>
    <property type="project" value="UniProtKB-ARBA"/>
</dbReference>
<gene>
    <name evidence="7" type="ORF">CCACVL1_13748</name>
</gene>
<dbReference type="EMBL" id="AWWV01010423">
    <property type="protein sequence ID" value="OMO79322.1"/>
    <property type="molecule type" value="Genomic_DNA"/>
</dbReference>
<evidence type="ECO:0000256" key="3">
    <source>
        <dbReference type="ARBA" id="ARBA00023125"/>
    </source>
</evidence>
<evidence type="ECO:0000256" key="2">
    <source>
        <dbReference type="ARBA" id="ARBA00023015"/>
    </source>
</evidence>
<dbReference type="InterPro" id="IPR003441">
    <property type="entry name" value="NAC-dom"/>
</dbReference>
<evidence type="ECO:0000259" key="6">
    <source>
        <dbReference type="PROSITE" id="PS51005"/>
    </source>
</evidence>
<reference evidence="7 8" key="1">
    <citation type="submission" date="2013-09" db="EMBL/GenBank/DDBJ databases">
        <title>Corchorus capsularis genome sequencing.</title>
        <authorList>
            <person name="Alam M."/>
            <person name="Haque M.S."/>
            <person name="Islam M.S."/>
            <person name="Emdad E.M."/>
            <person name="Islam M.M."/>
            <person name="Ahmed B."/>
            <person name="Halim A."/>
            <person name="Hossen Q.M.M."/>
            <person name="Hossain M.Z."/>
            <person name="Ahmed R."/>
            <person name="Khan M.M."/>
            <person name="Islam R."/>
            <person name="Rashid M.M."/>
            <person name="Khan S.A."/>
            <person name="Rahman M.S."/>
            <person name="Alam M."/>
        </authorList>
    </citation>
    <scope>NUCLEOTIDE SEQUENCE [LARGE SCALE GENOMIC DNA]</scope>
    <source>
        <strain evidence="8">cv. CVL-1</strain>
        <tissue evidence="7">Whole seedling</tissue>
    </source>
</reference>
<dbReference type="PANTHER" id="PTHR11439:SF498">
    <property type="entry name" value="DNAK FAMILY PROTEIN"/>
    <property type="match status" value="1"/>
</dbReference>
<dbReference type="CDD" id="cd09272">
    <property type="entry name" value="RNase_HI_RT_Ty1"/>
    <property type="match status" value="1"/>
</dbReference>
<comment type="caution">
    <text evidence="7">The sequence shown here is derived from an EMBL/GenBank/DDBJ whole genome shotgun (WGS) entry which is preliminary data.</text>
</comment>
<dbReference type="Gramene" id="OMO79322">
    <property type="protein sequence ID" value="OMO79322"/>
    <property type="gene ID" value="CCACVL1_13748"/>
</dbReference>
<keyword evidence="4" id="KW-0804">Transcription</keyword>
<accession>A0A1R3I9P8</accession>
<evidence type="ECO:0000256" key="1">
    <source>
        <dbReference type="ARBA" id="ARBA00022750"/>
    </source>
</evidence>
<proteinExistence type="predicted"/>
<dbReference type="STRING" id="210143.A0A1R3I9P8"/>
<dbReference type="OrthoDB" id="1749346at2759"/>
<dbReference type="Proteomes" id="UP000188268">
    <property type="component" value="Unassembled WGS sequence"/>
</dbReference>
<name>A0A1R3I9P8_COCAP</name>
<evidence type="ECO:0000313" key="7">
    <source>
        <dbReference type="EMBL" id="OMO79322.1"/>
    </source>
</evidence>
<dbReference type="Gene3D" id="2.170.150.80">
    <property type="entry name" value="NAC domain"/>
    <property type="match status" value="1"/>
</dbReference>
<dbReference type="PANTHER" id="PTHR11439">
    <property type="entry name" value="GAG-POL-RELATED RETROTRANSPOSON"/>
    <property type="match status" value="1"/>
</dbReference>
<dbReference type="SUPFAM" id="SSF101941">
    <property type="entry name" value="NAC domain"/>
    <property type="match status" value="1"/>
</dbReference>
<dbReference type="Pfam" id="PF22936">
    <property type="entry name" value="Pol_BBD"/>
    <property type="match status" value="1"/>
</dbReference>
<dbReference type="InterPro" id="IPR012337">
    <property type="entry name" value="RNaseH-like_sf"/>
</dbReference>
<evidence type="ECO:0000313" key="8">
    <source>
        <dbReference type="Proteomes" id="UP000188268"/>
    </source>
</evidence>
<keyword evidence="3" id="KW-0238">DNA-binding</keyword>
<dbReference type="InterPro" id="IPR054722">
    <property type="entry name" value="PolX-like_BBD"/>
</dbReference>
<evidence type="ECO:0000256" key="4">
    <source>
        <dbReference type="ARBA" id="ARBA00023163"/>
    </source>
</evidence>
<sequence length="1161" mass="130867">MDPLPPLNKAYSLVIQQERSVLTSMSNPLEITAMAVKGGPVPKKPFNNNSKRPVCSFCGKEGHTIDKCYKKHGYPANYSVRNSKKPSTHQGYANAVTMDDHDAALPSQDHAFAVPVPASQAIPYQFTKEQYEQLIQMIQGALSTHHQVNAVTMPSSSRASSFSGPFLHHCDINPHISLNVFNSSASTKNNEWVLDTGATDHIACTLEAFYSVRHVNDVYVHLPNKARVVVTHIGTVRLNESLILSDVLYVPHFTFNLVSAVSCNKEESFLRHNRLGHPSFERLKSLVPSVSSIDNCEEFNDPDYFNAKGIIHQTSCVKTPQQNSVVERKHQHILNVARALRFQAQLPIYFWDLPKGKVAIGCKWVYRIKRKADGSIERYKARLVAKGYTQQEGIDFLDTFSPVAKMTTVRLLLSLAAIHGWHLQQLDINNAFLHGDLEEEVYMKLPEGYSAEPNKVCRLIKSLYGLKQASRQWNMKLTTTLLSYGFHQSSADHSLFIKKTTTSFTALLVYVDDCIIASNNFEEVLSIKEFLHNEFTIKDLGEVKFFLGLEVARSDKGINLCQKKYTLDLLKEAWFLDAKPVPTPILPETRLSKEQGVPLEDSTQYRKLIGKLQYLTTTRPDISFVVQQLAQFLDKPTNEHLIAVHRVLRYLKGTIGQGLFFPTNSELKLTGYSDSDWGTCIDSRKSITRFCIFLGTSLISWKSKKQNTVSRSSSEAEYRALASTACEIQWINYLLADFHVQLTPSTTPIFCDNKSAIYLAQNPTFHERSKHIEIDCHIVREKIQSGLIILLPVSTKQQLADCFTKGLSSTNFATAFSKLEGNILEKMEKNYSFRKEDEQIELPPGFRFHPTDEELITHYLSQKVLNSCFCAIAIGEVDLNKCEPWDLPWKAKMGEKQWYFFCVRDRKYPTGLRTNRATEAGYWKATGKDKEIFKAKTLVGMKKTLVFYKGRAPKGEKTNWVMHEYRLEGKYSLYNLPKTAKNEWVICRVFQKSPGGKKIHIAGVTRLSSYGNNLPPLMDSSPHNSATRTGAGETSHVTCFSNPMEDQKAPDEMIDSFTSSFLASSSSSDISPASILSTKTTLPNSAYTSQIIPNIGNLQYSDSFWMQDQSILKMLIESPRMSLKQNPKAEFSQDSVVSNPEMIQGPSSSPGPADLGCLWSY</sequence>
<keyword evidence="8" id="KW-1185">Reference proteome</keyword>
<dbReference type="PROSITE" id="PS51005">
    <property type="entry name" value="NAC"/>
    <property type="match status" value="1"/>
</dbReference>
<dbReference type="InterPro" id="IPR036397">
    <property type="entry name" value="RNaseH_sf"/>
</dbReference>
<feature type="domain" description="NAC" evidence="6">
    <location>
        <begin position="842"/>
        <end position="992"/>
    </location>
</feature>
<dbReference type="GO" id="GO:0006355">
    <property type="term" value="P:regulation of DNA-templated transcription"/>
    <property type="evidence" value="ECO:0007669"/>
    <property type="project" value="InterPro"/>
</dbReference>
<dbReference type="Gene3D" id="3.30.420.10">
    <property type="entry name" value="Ribonuclease H-like superfamily/Ribonuclease H"/>
    <property type="match status" value="1"/>
</dbReference>